<evidence type="ECO:0000313" key="10">
    <source>
        <dbReference type="Proteomes" id="UP000075809"/>
    </source>
</evidence>
<dbReference type="Pfam" id="PF07147">
    <property type="entry name" value="PDCD9"/>
    <property type="match status" value="1"/>
</dbReference>
<dbReference type="EMBL" id="KQ982314">
    <property type="protein sequence ID" value="KYQ58017.1"/>
    <property type="molecule type" value="Genomic_DNA"/>
</dbReference>
<keyword evidence="5" id="KW-0687">Ribonucleoprotein</keyword>
<sequence>MKLTGVLYKQHIDRQLKRLWYVKRERKVRDTKTERKLSKFEIQVKDPLEIIRPKQEFPRLKLEFLKPRPIAFDETHPDWKAKACSIFKNNNVLQEGFCQAQILTNTVCLPNSSSNYIQDLFPDLPEHVDNIVKRIIYTSNIFDAHQVKLPKKKDPERPAWVFPRDYGITNHRKMQNLSRKFLQLCESLSGLEIAQKRCILYDGIIKLNLDKESDLIQFTISSDVTVMSTNPLKPIENSNSNMEIDLPNIQPLHHTIGLDKTNFYKTEDMYRNILITAVSPTIPWINVHTIFVHYDPIRVRNKTELPVTQNQIFSRTLIKTYTMAASCARQKFGSSVKKLPEPVTVQCIQSDGKNYHFFVFQLNSLDTNDVSVKNFWYPLPPLTLYEKAEYNNGRPVVEGYNPEVFRRILALYRNGS</sequence>
<dbReference type="AlphaFoldDB" id="A0A151XCE8"/>
<dbReference type="GO" id="GO:0006412">
    <property type="term" value="P:translation"/>
    <property type="evidence" value="ECO:0007669"/>
    <property type="project" value="InterPro"/>
</dbReference>
<dbReference type="PANTHER" id="PTHR15889:SF2">
    <property type="entry name" value="LARGE RIBOSOMAL SUBUNIT PROTEIN ML37"/>
    <property type="match status" value="1"/>
</dbReference>
<dbReference type="InterPro" id="IPR010793">
    <property type="entry name" value="Ribosomal_mL37/mL65"/>
</dbReference>
<dbReference type="PANTHER" id="PTHR15889">
    <property type="entry name" value="MITOCHONDRIAL RIBOSOMAL PROTEIN L37"/>
    <property type="match status" value="1"/>
</dbReference>
<evidence type="ECO:0000256" key="6">
    <source>
        <dbReference type="ARBA" id="ARBA00037985"/>
    </source>
</evidence>
<proteinExistence type="inferred from homology"/>
<comment type="subcellular location">
    <subcellularLocation>
        <location evidence="1">Mitochondrion</location>
    </subcellularLocation>
</comment>
<evidence type="ECO:0000256" key="8">
    <source>
        <dbReference type="ARBA" id="ARBA00041617"/>
    </source>
</evidence>
<reference evidence="9 10" key="1">
    <citation type="submission" date="2015-09" db="EMBL/GenBank/DDBJ databases">
        <title>Trachymyrmex zeteki WGS genome.</title>
        <authorList>
            <person name="Nygaard S."/>
            <person name="Hu H."/>
            <person name="Boomsma J."/>
            <person name="Zhang G."/>
        </authorList>
    </citation>
    <scope>NUCLEOTIDE SEQUENCE [LARGE SCALE GENOMIC DNA]</scope>
    <source>
        <strain evidence="9">Tzet28-1</strain>
        <tissue evidence="9">Whole body</tissue>
    </source>
</reference>
<evidence type="ECO:0000256" key="1">
    <source>
        <dbReference type="ARBA" id="ARBA00004173"/>
    </source>
</evidence>
<evidence type="ECO:0000256" key="4">
    <source>
        <dbReference type="ARBA" id="ARBA00023128"/>
    </source>
</evidence>
<keyword evidence="3 9" id="KW-0689">Ribosomal protein</keyword>
<dbReference type="InterPro" id="IPR052482">
    <property type="entry name" value="mtLSU_mL37"/>
</dbReference>
<evidence type="ECO:0000256" key="2">
    <source>
        <dbReference type="ARBA" id="ARBA00022946"/>
    </source>
</evidence>
<protein>
    <recommendedName>
        <fullName evidence="7">Large ribosomal subunit protein mL37</fullName>
    </recommendedName>
    <alternativeName>
        <fullName evidence="8">39S ribosomal protein L37, mitochondrial</fullName>
    </alternativeName>
</protein>
<comment type="similarity">
    <text evidence="6">Belongs to the mitochondrion-specific ribosomal protein mL37 family.</text>
</comment>
<dbReference type="STRING" id="64791.A0A151XCE8"/>
<evidence type="ECO:0000256" key="3">
    <source>
        <dbReference type="ARBA" id="ARBA00022980"/>
    </source>
</evidence>
<evidence type="ECO:0000256" key="7">
    <source>
        <dbReference type="ARBA" id="ARBA00039442"/>
    </source>
</evidence>
<dbReference type="GO" id="GO:0005739">
    <property type="term" value="C:mitochondrion"/>
    <property type="evidence" value="ECO:0007669"/>
    <property type="project" value="UniProtKB-SubCell"/>
</dbReference>
<name>A0A151XCE8_9HYME</name>
<organism evidence="9 10">
    <name type="scientific">Mycetomoellerius zeteki</name>
    <dbReference type="NCBI Taxonomy" id="64791"/>
    <lineage>
        <taxon>Eukaryota</taxon>
        <taxon>Metazoa</taxon>
        <taxon>Ecdysozoa</taxon>
        <taxon>Arthropoda</taxon>
        <taxon>Hexapoda</taxon>
        <taxon>Insecta</taxon>
        <taxon>Pterygota</taxon>
        <taxon>Neoptera</taxon>
        <taxon>Endopterygota</taxon>
        <taxon>Hymenoptera</taxon>
        <taxon>Apocrita</taxon>
        <taxon>Aculeata</taxon>
        <taxon>Formicoidea</taxon>
        <taxon>Formicidae</taxon>
        <taxon>Myrmicinae</taxon>
        <taxon>Mycetomoellerius</taxon>
    </lineage>
</organism>
<evidence type="ECO:0000313" key="9">
    <source>
        <dbReference type="EMBL" id="KYQ58017.1"/>
    </source>
</evidence>
<dbReference type="GO" id="GO:1990904">
    <property type="term" value="C:ribonucleoprotein complex"/>
    <property type="evidence" value="ECO:0007669"/>
    <property type="project" value="UniProtKB-KW"/>
</dbReference>
<keyword evidence="2" id="KW-0809">Transit peptide</keyword>
<dbReference type="GO" id="GO:0005840">
    <property type="term" value="C:ribosome"/>
    <property type="evidence" value="ECO:0007669"/>
    <property type="project" value="UniProtKB-KW"/>
</dbReference>
<accession>A0A151XCE8</accession>
<gene>
    <name evidence="9" type="ORF">ALC60_03068</name>
</gene>
<keyword evidence="10" id="KW-1185">Reference proteome</keyword>
<dbReference type="Proteomes" id="UP000075809">
    <property type="component" value="Unassembled WGS sequence"/>
</dbReference>
<evidence type="ECO:0000256" key="5">
    <source>
        <dbReference type="ARBA" id="ARBA00023274"/>
    </source>
</evidence>
<dbReference type="GO" id="GO:0003735">
    <property type="term" value="F:structural constituent of ribosome"/>
    <property type="evidence" value="ECO:0007669"/>
    <property type="project" value="InterPro"/>
</dbReference>
<keyword evidence="4" id="KW-0496">Mitochondrion</keyword>